<protein>
    <submittedName>
        <fullName evidence="2">Uncharacterized protein</fullName>
    </submittedName>
</protein>
<organism evidence="2 3">
    <name type="scientific">Puccinia graminis f. sp. tritici</name>
    <dbReference type="NCBI Taxonomy" id="56615"/>
    <lineage>
        <taxon>Eukaryota</taxon>
        <taxon>Fungi</taxon>
        <taxon>Dikarya</taxon>
        <taxon>Basidiomycota</taxon>
        <taxon>Pucciniomycotina</taxon>
        <taxon>Pucciniomycetes</taxon>
        <taxon>Pucciniales</taxon>
        <taxon>Pucciniaceae</taxon>
        <taxon>Puccinia</taxon>
    </lineage>
</organism>
<dbReference type="AlphaFoldDB" id="A0A5B0RWR0"/>
<proteinExistence type="predicted"/>
<keyword evidence="1" id="KW-0812">Transmembrane</keyword>
<evidence type="ECO:0000256" key="1">
    <source>
        <dbReference type="SAM" id="Phobius"/>
    </source>
</evidence>
<dbReference type="Proteomes" id="UP000325313">
    <property type="component" value="Unassembled WGS sequence"/>
</dbReference>
<keyword evidence="1" id="KW-0472">Membrane</keyword>
<evidence type="ECO:0000313" key="3">
    <source>
        <dbReference type="Proteomes" id="UP000325313"/>
    </source>
</evidence>
<accession>A0A5B0RWR0</accession>
<sequence length="200" mass="21691">MKLSKITLALSLLEGYCSMERADEAAHTQRVAEQLISGTAPVATTQVGPAVQRDSRSISPPGTQLVPNLNGDHLAINIIDDSSPLTGSPADLRPSGLEEGARAQIPAPHRKSNYNQRKTLVSGANRGIGSRPAVSSKVQGMVNPRIQRMVQHAPVVTLNLIPGRPPIQLTEPQLWDALIIFLWLMVIPHYFLVRKMVSGM</sequence>
<comment type="caution">
    <text evidence="2">The sequence shown here is derived from an EMBL/GenBank/DDBJ whole genome shotgun (WGS) entry which is preliminary data.</text>
</comment>
<evidence type="ECO:0000313" key="2">
    <source>
        <dbReference type="EMBL" id="KAA1129872.1"/>
    </source>
</evidence>
<feature type="transmembrane region" description="Helical" evidence="1">
    <location>
        <begin position="174"/>
        <end position="193"/>
    </location>
</feature>
<keyword evidence="1" id="KW-1133">Transmembrane helix</keyword>
<name>A0A5B0RWR0_PUCGR</name>
<dbReference type="EMBL" id="VDEP01000118">
    <property type="protein sequence ID" value="KAA1129872.1"/>
    <property type="molecule type" value="Genomic_DNA"/>
</dbReference>
<reference evidence="2 3" key="1">
    <citation type="submission" date="2019-05" db="EMBL/GenBank/DDBJ databases">
        <title>Emergence of the Ug99 lineage of the wheat stem rust pathogen through somatic hybridization.</title>
        <authorList>
            <person name="Li F."/>
            <person name="Upadhyaya N.M."/>
            <person name="Sperschneider J."/>
            <person name="Matny O."/>
            <person name="Nguyen-Phuc H."/>
            <person name="Mago R."/>
            <person name="Raley C."/>
            <person name="Miller M.E."/>
            <person name="Silverstein K.A.T."/>
            <person name="Henningsen E."/>
            <person name="Hirsch C.D."/>
            <person name="Visser B."/>
            <person name="Pretorius Z.A."/>
            <person name="Steffenson B.J."/>
            <person name="Schwessinger B."/>
            <person name="Dodds P.N."/>
            <person name="Figueroa M."/>
        </authorList>
    </citation>
    <scope>NUCLEOTIDE SEQUENCE [LARGE SCALE GENOMIC DNA]</scope>
    <source>
        <strain evidence="2 3">Ug99</strain>
    </source>
</reference>
<gene>
    <name evidence="2" type="ORF">PGTUg99_004949</name>
</gene>